<sequence>MGVVSQLKAPNKGVLLLCPACIAHVVCDVLAFRKPVCRSGRLRRFFSAHTEGFVKGYFRTTIRSSGANLQGLVGCLCHQWLPRVNHRRELLVLSDRGLVALDWLNEDRVGSQSRPWSSLLPALAAVSFPGLVVNWRGCGGVPLTTNRITYVSSVSDFAEVVSKVRKRYRREFLLAVGVSLGGLLLSLQLCQRGPRVQMDAALDVSPPVELAVVARILSNPWSFNRLLNACITRGLVGLLRDSEEVVIVAKVIRADDVCGCWTLTSFDPQYAAPAFGFQSVQDLFRTSSWRGRLCMVRRPVVFLVSADTR</sequence>
<dbReference type="InterPro" id="IPR012020">
    <property type="entry name" value="ABHD4"/>
</dbReference>
<dbReference type="Proteomes" id="UP001321473">
    <property type="component" value="Unassembled WGS sequence"/>
</dbReference>
<feature type="transmembrane region" description="Helical" evidence="2">
    <location>
        <begin position="14"/>
        <end position="32"/>
    </location>
</feature>
<keyword evidence="5" id="KW-1185">Reference proteome</keyword>
<comment type="caution">
    <text evidence="4">The sequence shown here is derived from an EMBL/GenBank/DDBJ whole genome shotgun (WGS) entry which is preliminary data.</text>
</comment>
<comment type="similarity">
    <text evidence="1">Belongs to the AB hydrolase superfamily. AB hydrolase 4 family.</text>
</comment>
<evidence type="ECO:0000259" key="3">
    <source>
        <dbReference type="Pfam" id="PF12697"/>
    </source>
</evidence>
<keyword evidence="2" id="KW-0472">Membrane</keyword>
<protein>
    <recommendedName>
        <fullName evidence="3">AB hydrolase-1 domain-containing protein</fullName>
    </recommendedName>
</protein>
<dbReference type="PIRSF" id="PIRSF005211">
    <property type="entry name" value="Ab_hydro_YheT"/>
    <property type="match status" value="1"/>
</dbReference>
<dbReference type="Gene3D" id="3.40.50.1820">
    <property type="entry name" value="alpha/beta hydrolase"/>
    <property type="match status" value="1"/>
</dbReference>
<dbReference type="Pfam" id="PF12697">
    <property type="entry name" value="Abhydrolase_6"/>
    <property type="match status" value="1"/>
</dbReference>
<feature type="domain" description="AB hydrolase-1" evidence="3">
    <location>
        <begin position="113"/>
        <end position="223"/>
    </location>
</feature>
<dbReference type="GO" id="GO:0051793">
    <property type="term" value="P:medium-chain fatty acid catabolic process"/>
    <property type="evidence" value="ECO:0007669"/>
    <property type="project" value="TreeGrafter"/>
</dbReference>
<dbReference type="AlphaFoldDB" id="A0AAQ4EP39"/>
<dbReference type="EMBL" id="JARKHS020012921">
    <property type="protein sequence ID" value="KAK8776460.1"/>
    <property type="molecule type" value="Genomic_DNA"/>
</dbReference>
<keyword evidence="2" id="KW-1133">Transmembrane helix</keyword>
<dbReference type="InterPro" id="IPR050960">
    <property type="entry name" value="AB_hydrolase_4_sf"/>
</dbReference>
<dbReference type="InterPro" id="IPR029058">
    <property type="entry name" value="AB_hydrolase_fold"/>
</dbReference>
<proteinExistence type="inferred from homology"/>
<gene>
    <name evidence="4" type="ORF">V5799_030196</name>
</gene>
<evidence type="ECO:0000313" key="5">
    <source>
        <dbReference type="Proteomes" id="UP001321473"/>
    </source>
</evidence>
<keyword evidence="2" id="KW-0812">Transmembrane</keyword>
<dbReference type="SUPFAM" id="SSF53474">
    <property type="entry name" value="alpha/beta-Hydrolases"/>
    <property type="match status" value="1"/>
</dbReference>
<dbReference type="InterPro" id="IPR000073">
    <property type="entry name" value="AB_hydrolase_1"/>
</dbReference>
<name>A0AAQ4EP39_AMBAM</name>
<dbReference type="GO" id="GO:0051792">
    <property type="term" value="P:medium-chain fatty acid biosynthetic process"/>
    <property type="evidence" value="ECO:0007669"/>
    <property type="project" value="TreeGrafter"/>
</dbReference>
<dbReference type="GO" id="GO:0047372">
    <property type="term" value="F:monoacylglycerol lipase activity"/>
    <property type="evidence" value="ECO:0007669"/>
    <property type="project" value="TreeGrafter"/>
</dbReference>
<reference evidence="4 5" key="1">
    <citation type="journal article" date="2023" name="Arcadia Sci">
        <title>De novo assembly of a long-read Amblyomma americanum tick genome.</title>
        <authorList>
            <person name="Chou S."/>
            <person name="Poskanzer K.E."/>
            <person name="Rollins M."/>
            <person name="Thuy-Boun P.S."/>
        </authorList>
    </citation>
    <scope>NUCLEOTIDE SEQUENCE [LARGE SCALE GENOMIC DNA]</scope>
    <source>
        <strain evidence="4">F_SG_1</strain>
        <tissue evidence="4">Salivary glands</tissue>
    </source>
</reference>
<dbReference type="GO" id="GO:0008126">
    <property type="term" value="F:acetylesterase activity"/>
    <property type="evidence" value="ECO:0007669"/>
    <property type="project" value="TreeGrafter"/>
</dbReference>
<evidence type="ECO:0000256" key="1">
    <source>
        <dbReference type="ARBA" id="ARBA00010884"/>
    </source>
</evidence>
<evidence type="ECO:0000313" key="4">
    <source>
        <dbReference type="EMBL" id="KAK8776460.1"/>
    </source>
</evidence>
<dbReference type="PANTHER" id="PTHR10794">
    <property type="entry name" value="ABHYDROLASE DOMAIN-CONTAINING PROTEIN"/>
    <property type="match status" value="1"/>
</dbReference>
<accession>A0AAQ4EP39</accession>
<evidence type="ECO:0000256" key="2">
    <source>
        <dbReference type="SAM" id="Phobius"/>
    </source>
</evidence>
<organism evidence="4 5">
    <name type="scientific">Amblyomma americanum</name>
    <name type="common">Lone star tick</name>
    <dbReference type="NCBI Taxonomy" id="6943"/>
    <lineage>
        <taxon>Eukaryota</taxon>
        <taxon>Metazoa</taxon>
        <taxon>Ecdysozoa</taxon>
        <taxon>Arthropoda</taxon>
        <taxon>Chelicerata</taxon>
        <taxon>Arachnida</taxon>
        <taxon>Acari</taxon>
        <taxon>Parasitiformes</taxon>
        <taxon>Ixodida</taxon>
        <taxon>Ixodoidea</taxon>
        <taxon>Ixodidae</taxon>
        <taxon>Amblyomminae</taxon>
        <taxon>Amblyomma</taxon>
    </lineage>
</organism>
<dbReference type="PANTHER" id="PTHR10794:SF63">
    <property type="entry name" value="ALPHA_BETA HYDROLASE 1, ISOFORM A"/>
    <property type="match status" value="1"/>
</dbReference>